<keyword evidence="7" id="KW-1185">Reference proteome</keyword>
<keyword evidence="3" id="KW-0238">DNA-binding</keyword>
<evidence type="ECO:0000256" key="4">
    <source>
        <dbReference type="SAM" id="Coils"/>
    </source>
</evidence>
<reference evidence="6 7" key="1">
    <citation type="submission" date="2023-07" db="EMBL/GenBank/DDBJ databases">
        <title>Genomic Encyclopedia of Type Strains, Phase IV (KMG-IV): sequencing the most valuable type-strain genomes for metagenomic binning, comparative biology and taxonomic classification.</title>
        <authorList>
            <person name="Goeker M."/>
        </authorList>
    </citation>
    <scope>NUCLEOTIDE SEQUENCE [LARGE SCALE GENOMIC DNA]</scope>
    <source>
        <strain evidence="6 7">DSM 15049</strain>
    </source>
</reference>
<feature type="domain" description="Type I restriction modification DNA specificity" evidence="5">
    <location>
        <begin position="220"/>
        <end position="368"/>
    </location>
</feature>
<dbReference type="PANTHER" id="PTHR30408">
    <property type="entry name" value="TYPE-1 RESTRICTION ENZYME ECOKI SPECIFICITY PROTEIN"/>
    <property type="match status" value="1"/>
</dbReference>
<dbReference type="CDD" id="cd17246">
    <property type="entry name" value="RMtype1_S_SonII-TRD2-CR2_like"/>
    <property type="match status" value="1"/>
</dbReference>
<name>A0ABU0MZC1_9FIRM</name>
<comment type="caution">
    <text evidence="6">The sequence shown here is derived from an EMBL/GenBank/DDBJ whole genome shotgun (WGS) entry which is preliminary data.</text>
</comment>
<organism evidence="6 7">
    <name type="scientific">Paraclostridium ghonii</name>
    <dbReference type="NCBI Taxonomy" id="29358"/>
    <lineage>
        <taxon>Bacteria</taxon>
        <taxon>Bacillati</taxon>
        <taxon>Bacillota</taxon>
        <taxon>Clostridia</taxon>
        <taxon>Peptostreptococcales</taxon>
        <taxon>Peptostreptococcaceae</taxon>
        <taxon>Paraclostridium</taxon>
    </lineage>
</organism>
<sequence length="387" mass="44252">MEFIKLEDLCYIITDGTHQTPTYSNEGYIFLSSKNVTSGKIDWNNVKYISEELHNQLSKRLKPQRNDILLAKNGTTGVAALVDRDEVFDIYVSLALLRPKEIIHPQYLLHIVNSPMTKRQFNKSLKGIGVPNLHLKEIRNIEIPVPSTIEAQKKIVEVLDKAQGLIDKRKEQIKALDELVKSRFIEMFGNLNDENQIALNECTNFIDYRGKTPTLSETGIRMINAKSVGNGVFKYIEEYISEETYNSWMKRGFPVAGDVLFVTEGHTFGNVCRIPNDLQKFAMGQRVITIQGNRGILNNAFLAQYMQTMAFKIKIDKYKTGSSAQGIRSKELQKILIPIPQIEVQNKFAVFVKKVDKLKFDMENSLKELEDNFNSLMQKAFKGKLFN</sequence>
<keyword evidence="2" id="KW-0680">Restriction system</keyword>
<dbReference type="InterPro" id="IPR052021">
    <property type="entry name" value="Type-I_RS_S_subunit"/>
</dbReference>
<evidence type="ECO:0000256" key="1">
    <source>
        <dbReference type="ARBA" id="ARBA00010923"/>
    </source>
</evidence>
<keyword evidence="6" id="KW-0378">Hydrolase</keyword>
<evidence type="ECO:0000256" key="3">
    <source>
        <dbReference type="ARBA" id="ARBA00023125"/>
    </source>
</evidence>
<dbReference type="EMBL" id="JAUSWG010000004">
    <property type="protein sequence ID" value="MDQ0556257.1"/>
    <property type="molecule type" value="Genomic_DNA"/>
</dbReference>
<accession>A0ABU0MZC1</accession>
<dbReference type="Pfam" id="PF01420">
    <property type="entry name" value="Methylase_S"/>
    <property type="match status" value="2"/>
</dbReference>
<feature type="domain" description="Type I restriction modification DNA specificity" evidence="5">
    <location>
        <begin position="2"/>
        <end position="174"/>
    </location>
</feature>
<evidence type="ECO:0000313" key="6">
    <source>
        <dbReference type="EMBL" id="MDQ0556257.1"/>
    </source>
</evidence>
<dbReference type="Gene3D" id="3.90.220.20">
    <property type="entry name" value="DNA methylase specificity domains"/>
    <property type="match status" value="2"/>
</dbReference>
<gene>
    <name evidence="6" type="ORF">QOZ92_001370</name>
</gene>
<feature type="coiled-coil region" evidence="4">
    <location>
        <begin position="352"/>
        <end position="379"/>
    </location>
</feature>
<dbReference type="RefSeq" id="WP_307505075.1">
    <property type="nucleotide sequence ID" value="NZ_BAAACE010000028.1"/>
</dbReference>
<comment type="similarity">
    <text evidence="1">Belongs to the type-I restriction system S methylase family.</text>
</comment>
<evidence type="ECO:0000259" key="5">
    <source>
        <dbReference type="Pfam" id="PF01420"/>
    </source>
</evidence>
<dbReference type="EC" id="3.1.21.3" evidence="6"/>
<keyword evidence="4" id="KW-0175">Coiled coil</keyword>
<protein>
    <submittedName>
        <fullName evidence="6">Type I restriction enzyme S subunit</fullName>
        <ecNumber evidence="6">3.1.21.3</ecNumber>
    </submittedName>
</protein>
<dbReference type="GO" id="GO:0009035">
    <property type="term" value="F:type I site-specific deoxyribonuclease activity"/>
    <property type="evidence" value="ECO:0007669"/>
    <property type="project" value="UniProtKB-EC"/>
</dbReference>
<dbReference type="SUPFAM" id="SSF116734">
    <property type="entry name" value="DNA methylase specificity domain"/>
    <property type="match status" value="2"/>
</dbReference>
<evidence type="ECO:0000256" key="2">
    <source>
        <dbReference type="ARBA" id="ARBA00022747"/>
    </source>
</evidence>
<evidence type="ECO:0000313" key="7">
    <source>
        <dbReference type="Proteomes" id="UP001232584"/>
    </source>
</evidence>
<dbReference type="Proteomes" id="UP001232584">
    <property type="component" value="Unassembled WGS sequence"/>
</dbReference>
<dbReference type="PANTHER" id="PTHR30408:SF12">
    <property type="entry name" value="TYPE I RESTRICTION ENZYME MJAVIII SPECIFICITY SUBUNIT"/>
    <property type="match status" value="1"/>
</dbReference>
<dbReference type="InterPro" id="IPR000055">
    <property type="entry name" value="Restrct_endonuc_typeI_TRD"/>
</dbReference>
<proteinExistence type="inferred from homology"/>
<dbReference type="InterPro" id="IPR044946">
    <property type="entry name" value="Restrct_endonuc_typeI_TRD_sf"/>
</dbReference>